<evidence type="ECO:0000313" key="2">
    <source>
        <dbReference type="EMBL" id="EHY31625.1"/>
    </source>
</evidence>
<evidence type="ECO:0000256" key="1">
    <source>
        <dbReference type="SAM" id="Phobius"/>
    </source>
</evidence>
<reference evidence="2 3" key="1">
    <citation type="submission" date="2011-11" db="EMBL/GenBank/DDBJ databases">
        <authorList>
            <person name="Weinstock G."/>
            <person name="Sodergren E."/>
            <person name="Clifton S."/>
            <person name="Fulton L."/>
            <person name="Fulton B."/>
            <person name="Courtney L."/>
            <person name="Fronick C."/>
            <person name="Harrison M."/>
            <person name="Strong C."/>
            <person name="Farmer C."/>
            <person name="Delahaunty K."/>
            <person name="Markovic C."/>
            <person name="Hall O."/>
            <person name="Minx P."/>
            <person name="Tomlinson C."/>
            <person name="Mitreva M."/>
            <person name="Hou S."/>
            <person name="Chen J."/>
            <person name="Wollam A."/>
            <person name="Pepin K.H."/>
            <person name="Johnson M."/>
            <person name="Bhonagiri V."/>
            <person name="Zhang X."/>
            <person name="Suruliraj S."/>
            <person name="Warren W."/>
            <person name="Chinwalla A."/>
            <person name="Mardis E.R."/>
            <person name="Wilson R.K."/>
        </authorList>
    </citation>
    <scope>NUCLEOTIDE SEQUENCE [LARGE SCALE GENOMIC DNA]</scope>
    <source>
        <strain evidence="2 3">YIT 11816</strain>
    </source>
</reference>
<dbReference type="EMBL" id="AFBQ01000135">
    <property type="protein sequence ID" value="EHY31625.1"/>
    <property type="molecule type" value="Genomic_DNA"/>
</dbReference>
<dbReference type="STRING" id="762967.HMPREF9440_00986"/>
<dbReference type="AlphaFoldDB" id="H3KE25"/>
<sequence length="87" mass="9654">MRGFVRLITFLAAIGFAGLIVLYPRAIAEDMHSVDHGSLVLLLLGMSSAWVCGLGFEPRRAILRVFFNPVSAWVLMILGAWLTFFRG</sequence>
<feature type="transmembrane region" description="Helical" evidence="1">
    <location>
        <begin position="65"/>
        <end position="84"/>
    </location>
</feature>
<keyword evidence="3" id="KW-1185">Reference proteome</keyword>
<keyword evidence="1" id="KW-1133">Transmembrane helix</keyword>
<gene>
    <name evidence="2" type="ORF">HMPREF9440_00986</name>
</gene>
<dbReference type="RefSeq" id="WP_008541766.1">
    <property type="nucleotide sequence ID" value="NZ_JH604939.1"/>
</dbReference>
<dbReference type="Pfam" id="PF09600">
    <property type="entry name" value="Cyd_oper_YbgE"/>
    <property type="match status" value="1"/>
</dbReference>
<organism evidence="2 3">
    <name type="scientific">Sutterella parvirubra YIT 11816</name>
    <dbReference type="NCBI Taxonomy" id="762967"/>
    <lineage>
        <taxon>Bacteria</taxon>
        <taxon>Pseudomonadati</taxon>
        <taxon>Pseudomonadota</taxon>
        <taxon>Betaproteobacteria</taxon>
        <taxon>Burkholderiales</taxon>
        <taxon>Sutterellaceae</taxon>
        <taxon>Sutterella</taxon>
    </lineage>
</organism>
<accession>H3KE25</accession>
<protein>
    <submittedName>
        <fullName evidence="2">Cyd operon protein YbgE</fullName>
    </submittedName>
</protein>
<proteinExistence type="predicted"/>
<feature type="transmembrane region" description="Helical" evidence="1">
    <location>
        <begin position="38"/>
        <end position="56"/>
    </location>
</feature>
<dbReference type="PATRIC" id="fig|762967.3.peg.786"/>
<feature type="transmembrane region" description="Helical" evidence="1">
    <location>
        <begin position="7"/>
        <end position="26"/>
    </location>
</feature>
<keyword evidence="1" id="KW-0812">Transmembrane</keyword>
<dbReference type="InterPro" id="IPR011846">
    <property type="entry name" value="Cyd_oper_YbgE"/>
</dbReference>
<dbReference type="Proteomes" id="UP000004956">
    <property type="component" value="Unassembled WGS sequence"/>
</dbReference>
<comment type="caution">
    <text evidence="2">The sequence shown here is derived from an EMBL/GenBank/DDBJ whole genome shotgun (WGS) entry which is preliminary data.</text>
</comment>
<keyword evidence="1" id="KW-0472">Membrane</keyword>
<dbReference type="HOGENOM" id="CLU_156555_0_1_4"/>
<name>H3KE25_9BURK</name>
<dbReference type="OrthoDB" id="9155705at2"/>
<evidence type="ECO:0000313" key="3">
    <source>
        <dbReference type="Proteomes" id="UP000004956"/>
    </source>
</evidence>